<evidence type="ECO:0000259" key="1">
    <source>
        <dbReference type="Pfam" id="PF01973"/>
    </source>
</evidence>
<name>X0T051_9ZZZZ</name>
<feature type="non-terminal residue" evidence="2">
    <location>
        <position position="243"/>
    </location>
</feature>
<comment type="caution">
    <text evidence="2">The sequence shown here is derived from an EMBL/GenBank/DDBJ whole genome shotgun (WGS) entry which is preliminary data.</text>
</comment>
<dbReference type="PANTHER" id="PTHR41786:SF1">
    <property type="entry name" value="6-HYDROXYMETHYLPTERIN DIPHOSPHOKINASE MPTE-LIKE DOMAIN-CONTAINING PROTEIN"/>
    <property type="match status" value="1"/>
</dbReference>
<gene>
    <name evidence="2" type="ORF">S01H1_26898</name>
</gene>
<organism evidence="2">
    <name type="scientific">marine sediment metagenome</name>
    <dbReference type="NCBI Taxonomy" id="412755"/>
    <lineage>
        <taxon>unclassified sequences</taxon>
        <taxon>metagenomes</taxon>
        <taxon>ecological metagenomes</taxon>
    </lineage>
</organism>
<dbReference type="EMBL" id="BARS01016338">
    <property type="protein sequence ID" value="GAF86589.1"/>
    <property type="molecule type" value="Genomic_DNA"/>
</dbReference>
<protein>
    <recommendedName>
        <fullName evidence="1">6-hydroxymethylpterin diphosphokinase MptE-like domain-containing protein</fullName>
    </recommendedName>
</protein>
<dbReference type="InterPro" id="IPR002826">
    <property type="entry name" value="MptE-like"/>
</dbReference>
<dbReference type="AlphaFoldDB" id="X0T051"/>
<dbReference type="PANTHER" id="PTHR41786">
    <property type="entry name" value="MOTILITY ACCESSORY FACTOR MAF"/>
    <property type="match status" value="1"/>
</dbReference>
<reference evidence="2" key="1">
    <citation type="journal article" date="2014" name="Front. Microbiol.">
        <title>High frequency of phylogenetically diverse reductive dehalogenase-homologous genes in deep subseafloor sedimentary metagenomes.</title>
        <authorList>
            <person name="Kawai M."/>
            <person name="Futagami T."/>
            <person name="Toyoda A."/>
            <person name="Takaki Y."/>
            <person name="Nishi S."/>
            <person name="Hori S."/>
            <person name="Arai W."/>
            <person name="Tsubouchi T."/>
            <person name="Morono Y."/>
            <person name="Uchiyama I."/>
            <person name="Ito T."/>
            <person name="Fujiyama A."/>
            <person name="Inagaki F."/>
            <person name="Takami H."/>
        </authorList>
    </citation>
    <scope>NUCLEOTIDE SEQUENCE</scope>
    <source>
        <strain evidence="2">Expedition CK06-06</strain>
    </source>
</reference>
<proteinExistence type="predicted"/>
<sequence>MAEADEFVTTFDDLVALNPKIEKVISAECWDYLGVNNKATIGKLGDVWLKNIRKNLKVGLWEKHGGIYDALFNFGFNKAVIGVGGGPSYKKNKQVLKEIMDTDGVRPWLERDFYIMSSNHMYKTLLKDGVIPDFVILADGSDVVYDQLCKNVPEIGRHTILLAGLHCSPRVLKEWSRQGRSIKFFVNKSKGHRELLHKLTGDDPENYAIIAGGNVLNSAWVIALRYFNSTTFFCVGNDLSFPV</sequence>
<evidence type="ECO:0000313" key="2">
    <source>
        <dbReference type="EMBL" id="GAF86589.1"/>
    </source>
</evidence>
<dbReference type="Pfam" id="PF01973">
    <property type="entry name" value="MptE-like"/>
    <property type="match status" value="1"/>
</dbReference>
<accession>X0T051</accession>
<feature type="domain" description="6-hydroxymethylpterin diphosphokinase MptE-like" evidence="1">
    <location>
        <begin position="68"/>
        <end position="242"/>
    </location>
</feature>